<dbReference type="GO" id="GO:0004843">
    <property type="term" value="F:cysteine-type deubiquitinase activity"/>
    <property type="evidence" value="ECO:0007669"/>
    <property type="project" value="UniProtKB-EC"/>
</dbReference>
<dbReference type="PANTHER" id="PTHR21646">
    <property type="entry name" value="UBIQUITIN CARBOXYL-TERMINAL HYDROLASE"/>
    <property type="match status" value="1"/>
</dbReference>
<dbReference type="SUPFAM" id="SSF54001">
    <property type="entry name" value="Cysteine proteinases"/>
    <property type="match status" value="1"/>
</dbReference>
<dbReference type="PROSITE" id="PS50865">
    <property type="entry name" value="ZF_MYND_2"/>
    <property type="match status" value="1"/>
</dbReference>
<dbReference type="Pfam" id="PF01753">
    <property type="entry name" value="zf-MYND"/>
    <property type="match status" value="1"/>
</dbReference>
<dbReference type="InterPro" id="IPR018200">
    <property type="entry name" value="USP_CS"/>
</dbReference>
<dbReference type="SUPFAM" id="SSF144232">
    <property type="entry name" value="HIT/MYND zinc finger-like"/>
    <property type="match status" value="1"/>
</dbReference>
<dbReference type="Gene3D" id="3.90.70.10">
    <property type="entry name" value="Cysteine proteinases"/>
    <property type="match status" value="2"/>
</dbReference>
<feature type="compositionally biased region" description="Basic and acidic residues" evidence="7">
    <location>
        <begin position="300"/>
        <end position="318"/>
    </location>
</feature>
<protein>
    <recommendedName>
        <fullName evidence="2">ubiquitinyl hydrolase 1</fullName>
        <ecNumber evidence="2">3.4.19.12</ecNumber>
    </recommendedName>
</protein>
<sequence length="1249" mass="138764">MHLSRSTMRRSSEGSQLGGRLSSSATTLRSRDYSTNYNYVPSFSSSSYRYYGSSGVSATRPSVRSSSGSSRTTGASAAASATAESSSYSSSSYLPRSSSSSSYYRQPYMSPAASRIGAAATTTPPAASSISMMKTPASPLLSSRYSRTSNANSSYSSAAQTPARDALSRMTPSAMTNGASSSMLPPGSSNPLTTSPTPDQHLKINRLARNSYRTVSVSQYAQQAKEREEREIKLREQIEWEEREKFREQSEGLMQPSVGSFVSDFRSRSTFASPAYNEFTRSIHSYDPNYLSSSSTNSRDQQKDRDRDRDRDRERERASTTAPVANHNSYAAAAASQNNQQITPGTGPRGGSVSALSTSPSASVFTNSHLQLGGSGTRSFLHPAGAPGIPPPPPPPPEGARIPIQHSASVYAVSSYKPYQRHDQRQQEEAATGSVALGFTGLRNIGNTCFMNATLQMLVNSIELKTYFLERHYQNDINTENPLGFKGRLAEAFAEFMREMWNQRNRAIEPAKIKELVAEKASQFANFSQHDAHEFLSFLLDGLHEDLNRVKRKPQTGIVESDGRSDVEVADEAWCNHTLRNDSIFVDLFYGQLKSRLQCPACDRISITFDPFVYLPVPFPKVKKSSTVYFWPLDPYEKPIKMAVFYSADGTIQDLITALSDMVRVPSRQIRFVEVLSHRFQKFFEPQEPANDISSGDTLFAFQVHDPNKCGDEVVEIKVLQRQLYLSTSKYVCNHCGSSRELRLKACEGCYNAYYCNKDCQQSDWNTGGHRDECGRRTTADPTGQPFIISFLKNQLTWHQLYKALQARAKYSVEIDLPVGFTPSRSHSDISKKETNDQKEANDEVSQSNDPPLPPRRQRRGVGAPPSFLNPGSHAAMRINGSTPSDSSVRAASKSPARKSPSREASNSSNRSTTPSQSKQMFLIKKIRDQTVVLGDTISEKETEGLVNLESGAWLSVNWYNLRNGKPFITVINKRQLDCDVDKSAKFCRSTSSEGRGTTAEPTLQEMLGLFSETEKLKPEEAWYCNKCKQHVEATKKLELYRLPPVLIVQLKRFVYTASTYQTSMHRRSKDERRVLYPIYELDMAPYLAESAPSDQTTKYDLTGVICHSGSSFFGHYVSIGRLAGLDGSKTVLDWRLFDDSMVTKASVSNVQSDDAYLLFYKQRGLATKRIFTKHYSCDPAELIKPDANERGSNPLKTEHPASFAQNARRSATPPEPAIIVNGTMHADTNGNPMIKIDKESSPECLAKL</sequence>
<dbReference type="PROSITE" id="PS00973">
    <property type="entry name" value="USP_2"/>
    <property type="match status" value="1"/>
</dbReference>
<feature type="compositionally biased region" description="Pro residues" evidence="7">
    <location>
        <begin position="388"/>
        <end position="398"/>
    </location>
</feature>
<feature type="region of interest" description="Disordered" evidence="7">
    <location>
        <begin position="286"/>
        <end position="360"/>
    </location>
</feature>
<evidence type="ECO:0000256" key="6">
    <source>
        <dbReference type="PROSITE-ProRule" id="PRU00134"/>
    </source>
</evidence>
<name>A0A2A2KZ33_9BILA</name>
<dbReference type="PROSITE" id="PS50235">
    <property type="entry name" value="USP_3"/>
    <property type="match status" value="1"/>
</dbReference>
<dbReference type="InterPro" id="IPR028889">
    <property type="entry name" value="USP"/>
</dbReference>
<feature type="region of interest" description="Disordered" evidence="7">
    <location>
        <begin position="374"/>
        <end position="399"/>
    </location>
</feature>
<evidence type="ECO:0000256" key="7">
    <source>
        <dbReference type="SAM" id="MobiDB-lite"/>
    </source>
</evidence>
<dbReference type="InterPro" id="IPR001394">
    <property type="entry name" value="Peptidase_C19_UCH"/>
</dbReference>
<gene>
    <name evidence="10" type="ORF">WR25_14507</name>
</gene>
<feature type="compositionally biased region" description="Low complexity" evidence="7">
    <location>
        <begin position="887"/>
        <end position="899"/>
    </location>
</feature>
<evidence type="ECO:0000256" key="3">
    <source>
        <dbReference type="ARBA" id="ARBA00022723"/>
    </source>
</evidence>
<feature type="compositionally biased region" description="Low complexity" evidence="7">
    <location>
        <begin position="142"/>
        <end position="158"/>
    </location>
</feature>
<organism evidence="10 11">
    <name type="scientific">Diploscapter pachys</name>
    <dbReference type="NCBI Taxonomy" id="2018661"/>
    <lineage>
        <taxon>Eukaryota</taxon>
        <taxon>Metazoa</taxon>
        <taxon>Ecdysozoa</taxon>
        <taxon>Nematoda</taxon>
        <taxon>Chromadorea</taxon>
        <taxon>Rhabditida</taxon>
        <taxon>Rhabditina</taxon>
        <taxon>Rhabditomorpha</taxon>
        <taxon>Rhabditoidea</taxon>
        <taxon>Rhabditidae</taxon>
        <taxon>Diploscapter</taxon>
    </lineage>
</organism>
<feature type="compositionally biased region" description="Polar residues" evidence="7">
    <location>
        <begin position="170"/>
        <end position="198"/>
    </location>
</feature>
<dbReference type="PROSITE" id="PS01360">
    <property type="entry name" value="ZF_MYND_1"/>
    <property type="match status" value="1"/>
</dbReference>
<dbReference type="STRING" id="2018661.A0A2A2KZ33"/>
<feature type="compositionally biased region" description="Low complexity" evidence="7">
    <location>
        <begin position="325"/>
        <end position="341"/>
    </location>
</feature>
<reference evidence="10 11" key="1">
    <citation type="journal article" date="2017" name="Curr. Biol.">
        <title>Genome architecture and evolution of a unichromosomal asexual nematode.</title>
        <authorList>
            <person name="Fradin H."/>
            <person name="Zegar C."/>
            <person name="Gutwein M."/>
            <person name="Lucas J."/>
            <person name="Kovtun M."/>
            <person name="Corcoran D."/>
            <person name="Baugh L.R."/>
            <person name="Kiontke K."/>
            <person name="Gunsalus K."/>
            <person name="Fitch D.H."/>
            <person name="Piano F."/>
        </authorList>
    </citation>
    <scope>NUCLEOTIDE SEQUENCE [LARGE SCALE GENOMIC DNA]</scope>
    <source>
        <strain evidence="10">PF1309</strain>
    </source>
</reference>
<evidence type="ECO:0000313" key="10">
    <source>
        <dbReference type="EMBL" id="PAV79083.1"/>
    </source>
</evidence>
<evidence type="ECO:0000256" key="1">
    <source>
        <dbReference type="ARBA" id="ARBA00000707"/>
    </source>
</evidence>
<dbReference type="PROSITE" id="PS00972">
    <property type="entry name" value="USP_1"/>
    <property type="match status" value="1"/>
</dbReference>
<feature type="domain" description="USP" evidence="8">
    <location>
        <begin position="440"/>
        <end position="1164"/>
    </location>
</feature>
<dbReference type="InterPro" id="IPR050185">
    <property type="entry name" value="Ub_carboxyl-term_hydrolase"/>
</dbReference>
<dbReference type="AlphaFoldDB" id="A0A2A2KZ33"/>
<evidence type="ECO:0000256" key="5">
    <source>
        <dbReference type="ARBA" id="ARBA00022833"/>
    </source>
</evidence>
<feature type="region of interest" description="Disordered" evidence="7">
    <location>
        <begin position="1186"/>
        <end position="1217"/>
    </location>
</feature>
<evidence type="ECO:0000256" key="2">
    <source>
        <dbReference type="ARBA" id="ARBA00012759"/>
    </source>
</evidence>
<dbReference type="GO" id="GO:0016579">
    <property type="term" value="P:protein deubiquitination"/>
    <property type="evidence" value="ECO:0007669"/>
    <property type="project" value="InterPro"/>
</dbReference>
<comment type="catalytic activity">
    <reaction evidence="1">
        <text>Thiol-dependent hydrolysis of ester, thioester, amide, peptide and isopeptide bonds formed by the C-terminal Gly of ubiquitin (a 76-residue protein attached to proteins as an intracellular targeting signal).</text>
        <dbReference type="EC" id="3.4.19.12"/>
    </reaction>
</comment>
<dbReference type="InterPro" id="IPR002893">
    <property type="entry name" value="Znf_MYND"/>
</dbReference>
<feature type="region of interest" description="Disordered" evidence="7">
    <location>
        <begin position="51"/>
        <end position="81"/>
    </location>
</feature>
<feature type="region of interest" description="Disordered" evidence="7">
    <location>
        <begin position="1"/>
        <end position="28"/>
    </location>
</feature>
<feature type="domain" description="MYND-type" evidence="9">
    <location>
        <begin position="733"/>
        <end position="774"/>
    </location>
</feature>
<dbReference type="PANTHER" id="PTHR21646:SF74">
    <property type="entry name" value="UBIQUITIN CARBOXYL-TERMINAL HYDROLASE 19"/>
    <property type="match status" value="1"/>
</dbReference>
<dbReference type="Proteomes" id="UP000218231">
    <property type="component" value="Unassembled WGS sequence"/>
</dbReference>
<feature type="region of interest" description="Disordered" evidence="7">
    <location>
        <begin position="140"/>
        <end position="200"/>
    </location>
</feature>
<proteinExistence type="predicted"/>
<dbReference type="GO" id="GO:0008270">
    <property type="term" value="F:zinc ion binding"/>
    <property type="evidence" value="ECO:0007669"/>
    <property type="project" value="UniProtKB-KW"/>
</dbReference>
<keyword evidence="3" id="KW-0479">Metal-binding</keyword>
<keyword evidence="4 6" id="KW-0863">Zinc-finger</keyword>
<dbReference type="Pfam" id="PF00443">
    <property type="entry name" value="UCH"/>
    <property type="match status" value="1"/>
</dbReference>
<feature type="compositionally biased region" description="Polar residues" evidence="7">
    <location>
        <begin position="904"/>
        <end position="920"/>
    </location>
</feature>
<keyword evidence="11" id="KW-1185">Reference proteome</keyword>
<evidence type="ECO:0000313" key="11">
    <source>
        <dbReference type="Proteomes" id="UP000218231"/>
    </source>
</evidence>
<dbReference type="EC" id="3.4.19.12" evidence="2"/>
<feature type="region of interest" description="Disordered" evidence="7">
    <location>
        <begin position="822"/>
        <end position="921"/>
    </location>
</feature>
<feature type="compositionally biased region" description="Basic and acidic residues" evidence="7">
    <location>
        <begin position="826"/>
        <end position="842"/>
    </location>
</feature>
<accession>A0A2A2KZ33</accession>
<keyword evidence="5" id="KW-0862">Zinc</keyword>
<evidence type="ECO:0000256" key="4">
    <source>
        <dbReference type="ARBA" id="ARBA00022771"/>
    </source>
</evidence>
<dbReference type="Gene3D" id="6.10.140.2220">
    <property type="match status" value="1"/>
</dbReference>
<evidence type="ECO:0000259" key="8">
    <source>
        <dbReference type="PROSITE" id="PS50235"/>
    </source>
</evidence>
<dbReference type="EMBL" id="LIAE01007470">
    <property type="protein sequence ID" value="PAV79083.1"/>
    <property type="molecule type" value="Genomic_DNA"/>
</dbReference>
<dbReference type="OrthoDB" id="265776at2759"/>
<dbReference type="InterPro" id="IPR038765">
    <property type="entry name" value="Papain-like_cys_pep_sf"/>
</dbReference>
<evidence type="ECO:0000259" key="9">
    <source>
        <dbReference type="PROSITE" id="PS50865"/>
    </source>
</evidence>
<comment type="caution">
    <text evidence="10">The sequence shown here is derived from an EMBL/GenBank/DDBJ whole genome shotgun (WGS) entry which is preliminary data.</text>
</comment>